<evidence type="ECO:0000256" key="3">
    <source>
        <dbReference type="ARBA" id="ARBA00023002"/>
    </source>
</evidence>
<dbReference type="PANTHER" id="PTHR43371:SF1">
    <property type="entry name" value="RIBONUCLEOSIDE-DIPHOSPHATE REDUCTASE"/>
    <property type="match status" value="1"/>
</dbReference>
<gene>
    <name evidence="6" type="ORF">HUG12_09115</name>
</gene>
<reference evidence="6 7" key="1">
    <citation type="submission" date="2020-06" db="EMBL/GenBank/DDBJ databases">
        <title>NJ-3-1, isolated from saline soil.</title>
        <authorList>
            <person name="Cui H.L."/>
            <person name="Shi X."/>
        </authorList>
    </citation>
    <scope>NUCLEOTIDE SEQUENCE [LARGE SCALE GENOMIC DNA]</scope>
    <source>
        <strain evidence="6 7">NJ-3-1</strain>
    </source>
</reference>
<dbReference type="Gene3D" id="3.20.70.20">
    <property type="match status" value="2"/>
</dbReference>
<keyword evidence="3" id="KW-0560">Oxidoreductase</keyword>
<evidence type="ECO:0000259" key="5">
    <source>
        <dbReference type="Pfam" id="PF02867"/>
    </source>
</evidence>
<keyword evidence="2" id="KW-0846">Cobalamin</keyword>
<dbReference type="GO" id="GO:0004748">
    <property type="term" value="F:ribonucleoside-diphosphate reductase activity, thioredoxin disulfide as acceptor"/>
    <property type="evidence" value="ECO:0007669"/>
    <property type="project" value="TreeGrafter"/>
</dbReference>
<keyword evidence="4" id="KW-0170">Cobalt</keyword>
<dbReference type="SUPFAM" id="SSF51998">
    <property type="entry name" value="PFL-like glycyl radical enzymes"/>
    <property type="match status" value="2"/>
</dbReference>
<evidence type="ECO:0000313" key="7">
    <source>
        <dbReference type="Proteomes" id="UP000509626"/>
    </source>
</evidence>
<dbReference type="GO" id="GO:0031419">
    <property type="term" value="F:cobalamin binding"/>
    <property type="evidence" value="ECO:0007669"/>
    <property type="project" value="UniProtKB-KW"/>
</dbReference>
<dbReference type="PANTHER" id="PTHR43371">
    <property type="entry name" value="VITAMIN B12-DEPENDENT RIBONUCLEOTIDE REDUCTASE"/>
    <property type="match status" value="1"/>
</dbReference>
<evidence type="ECO:0000313" key="6">
    <source>
        <dbReference type="EMBL" id="QLG61874.1"/>
    </source>
</evidence>
<evidence type="ECO:0000256" key="2">
    <source>
        <dbReference type="ARBA" id="ARBA00022628"/>
    </source>
</evidence>
<dbReference type="Pfam" id="PF02867">
    <property type="entry name" value="Ribonuc_red_lgC"/>
    <property type="match status" value="2"/>
</dbReference>
<dbReference type="Proteomes" id="UP000509626">
    <property type="component" value="Chromosome"/>
</dbReference>
<dbReference type="RefSeq" id="WP_179268459.1">
    <property type="nucleotide sequence ID" value="NZ_CP058579.1"/>
</dbReference>
<dbReference type="GeneID" id="56037616"/>
<feature type="domain" description="Ribonucleotide reductase large subunit C-terminal" evidence="5">
    <location>
        <begin position="24"/>
        <end position="176"/>
    </location>
</feature>
<protein>
    <recommendedName>
        <fullName evidence="5">Ribonucleotide reductase large subunit C-terminal domain-containing protein</fullName>
    </recommendedName>
</protein>
<dbReference type="InterPro" id="IPR050862">
    <property type="entry name" value="RdRp_reductase_class-2"/>
</dbReference>
<dbReference type="AlphaFoldDB" id="A0A7D5LAL7"/>
<feature type="domain" description="Ribonucleotide reductase large subunit C-terminal" evidence="5">
    <location>
        <begin position="193"/>
        <end position="248"/>
    </location>
</feature>
<accession>A0A7D5LAL7</accession>
<keyword evidence="7" id="KW-1185">Reference proteome</keyword>
<dbReference type="InterPro" id="IPR000788">
    <property type="entry name" value="RNR_lg_C"/>
</dbReference>
<name>A0A7D5LAL7_9EURY</name>
<dbReference type="KEGG" id="halu:HUG12_09115"/>
<evidence type="ECO:0000256" key="4">
    <source>
        <dbReference type="ARBA" id="ARBA00023285"/>
    </source>
</evidence>
<organism evidence="6 7">
    <name type="scientific">Halorarum salinum</name>
    <dbReference type="NCBI Taxonomy" id="2743089"/>
    <lineage>
        <taxon>Archaea</taxon>
        <taxon>Methanobacteriati</taxon>
        <taxon>Methanobacteriota</taxon>
        <taxon>Stenosarchaea group</taxon>
        <taxon>Halobacteria</taxon>
        <taxon>Halobacteriales</taxon>
        <taxon>Haloferacaceae</taxon>
        <taxon>Halorarum</taxon>
    </lineage>
</organism>
<sequence length="283" mass="30540">MTGLEFVPNSPTLMNAGTGSRQLAACFVTSPRDSLDSIFETLGRAATVMQTGGGVGYSFSALRPRGDPLESTGGTASGPVSFMKVYDTMCEQVRRGGRRRGAQMGILRVDHPDAGRLCTAKREEGVLANFNVSVGVTDAFFDAVRDDARYTLVNPNTGGPHHVTVDTAQFYGTDYETASPTAVESNLWRDYTGEIPAGGHVRMPAALQEHVDSAISKTINLPHDATREDVAEAYSQALELGCNGVTVYRDRSRRQQVLTIHPRGVVNPDGRPSEACRYPTWLG</sequence>
<comment type="cofactor">
    <cofactor evidence="1">
        <name>adenosylcob(III)alamin</name>
        <dbReference type="ChEBI" id="CHEBI:18408"/>
    </cofactor>
</comment>
<evidence type="ECO:0000256" key="1">
    <source>
        <dbReference type="ARBA" id="ARBA00001922"/>
    </source>
</evidence>
<dbReference type="OrthoDB" id="6188at2157"/>
<dbReference type="EMBL" id="CP058579">
    <property type="protein sequence ID" value="QLG61874.1"/>
    <property type="molecule type" value="Genomic_DNA"/>
</dbReference>
<proteinExistence type="predicted"/>